<dbReference type="AlphaFoldDB" id="A0A4R3UQ99"/>
<dbReference type="EMBL" id="SMBU01000022">
    <property type="protein sequence ID" value="TCU92508.1"/>
    <property type="molecule type" value="Genomic_DNA"/>
</dbReference>
<evidence type="ECO:0000313" key="1">
    <source>
        <dbReference type="EMBL" id="TCU92508.1"/>
    </source>
</evidence>
<accession>A0A4R3UQ99</accession>
<name>A0A4R3UQ99_ROSSA</name>
<evidence type="ECO:0000313" key="2">
    <source>
        <dbReference type="Proteomes" id="UP000295110"/>
    </source>
</evidence>
<reference evidence="1 2" key="1">
    <citation type="submission" date="2019-03" db="EMBL/GenBank/DDBJ databases">
        <title>Genomic Encyclopedia of Type Strains, Phase IV (KMG-IV): sequencing the most valuable type-strain genomes for metagenomic binning, comparative biology and taxonomic classification.</title>
        <authorList>
            <person name="Goeker M."/>
        </authorList>
    </citation>
    <scope>NUCLEOTIDE SEQUENCE [LARGE SCALE GENOMIC DNA]</scope>
    <source>
        <strain evidence="1 2">DSM 654</strain>
    </source>
</reference>
<gene>
    <name evidence="1" type="ORF">EV671_102221</name>
</gene>
<comment type="caution">
    <text evidence="1">The sequence shown here is derived from an EMBL/GenBank/DDBJ whole genome shotgun (WGS) entry which is preliminary data.</text>
</comment>
<protein>
    <submittedName>
        <fullName evidence="1">Uncharacterized protein</fullName>
    </submittedName>
</protein>
<dbReference type="Proteomes" id="UP000295110">
    <property type="component" value="Unassembled WGS sequence"/>
</dbReference>
<keyword evidence="2" id="KW-1185">Reference proteome</keyword>
<organism evidence="1 2">
    <name type="scientific">Roseateles saccharophilus</name>
    <name type="common">Pseudomonas saccharophila</name>
    <dbReference type="NCBI Taxonomy" id="304"/>
    <lineage>
        <taxon>Bacteria</taxon>
        <taxon>Pseudomonadati</taxon>
        <taxon>Pseudomonadota</taxon>
        <taxon>Betaproteobacteria</taxon>
        <taxon>Burkholderiales</taxon>
        <taxon>Sphaerotilaceae</taxon>
        <taxon>Roseateles</taxon>
    </lineage>
</organism>
<sequence length="71" mass="7616">MIDYGTSLAWAGRSDVSPVGPMLTPDAWCRVDLQGGVAQLHVQALDAGLGGRRGTCSFDYVERLYVAVLTM</sequence>
<proteinExistence type="predicted"/>